<comment type="caution">
    <text evidence="3">The sequence shown here is derived from an EMBL/GenBank/DDBJ whole genome shotgun (WGS) entry which is preliminary data.</text>
</comment>
<evidence type="ECO:0000313" key="4">
    <source>
        <dbReference type="Proteomes" id="UP000035489"/>
    </source>
</evidence>
<feature type="domain" description="DNA binding HTH" evidence="2">
    <location>
        <begin position="35"/>
        <end position="76"/>
    </location>
</feature>
<dbReference type="InterPro" id="IPR002197">
    <property type="entry name" value="HTH_Fis"/>
</dbReference>
<dbReference type="InterPro" id="IPR009057">
    <property type="entry name" value="Homeodomain-like_sf"/>
</dbReference>
<reference evidence="3 4" key="1">
    <citation type="submission" date="2015-05" db="EMBL/GenBank/DDBJ databases">
        <title>Draft genome sequence of Microvirga vignae strain BR3299, a novel nitrogen fixing bacteria isolated from Brazil semi-aired region.</title>
        <authorList>
            <person name="Zilli J.E."/>
            <person name="Passos S.R."/>
            <person name="Leite J."/>
            <person name="Baldani J.I."/>
            <person name="Xavier G.R."/>
            <person name="Rumjaneck N.G."/>
            <person name="Simoes-Araujo J.L."/>
        </authorList>
    </citation>
    <scope>NUCLEOTIDE SEQUENCE [LARGE SCALE GENOMIC DNA]</scope>
    <source>
        <strain evidence="3 4">BR3299</strain>
    </source>
</reference>
<proteinExistence type="predicted"/>
<organism evidence="3 4">
    <name type="scientific">Microvirga vignae</name>
    <dbReference type="NCBI Taxonomy" id="1225564"/>
    <lineage>
        <taxon>Bacteria</taxon>
        <taxon>Pseudomonadati</taxon>
        <taxon>Pseudomonadota</taxon>
        <taxon>Alphaproteobacteria</taxon>
        <taxon>Hyphomicrobiales</taxon>
        <taxon>Methylobacteriaceae</taxon>
        <taxon>Microvirga</taxon>
    </lineage>
</organism>
<dbReference type="Proteomes" id="UP000035489">
    <property type="component" value="Unassembled WGS sequence"/>
</dbReference>
<keyword evidence="4" id="KW-1185">Reference proteome</keyword>
<dbReference type="Pfam" id="PF02954">
    <property type="entry name" value="HTH_8"/>
    <property type="match status" value="1"/>
</dbReference>
<dbReference type="PATRIC" id="fig|1225564.3.peg.2549"/>
<dbReference type="PRINTS" id="PR01590">
    <property type="entry name" value="HTHFIS"/>
</dbReference>
<accession>A0A0H1RDF4</accession>
<dbReference type="Gene3D" id="1.10.10.60">
    <property type="entry name" value="Homeodomain-like"/>
    <property type="match status" value="1"/>
</dbReference>
<dbReference type="GO" id="GO:0043565">
    <property type="term" value="F:sequence-specific DNA binding"/>
    <property type="evidence" value="ECO:0007669"/>
    <property type="project" value="InterPro"/>
</dbReference>
<gene>
    <name evidence="3" type="ORF">AA309_09570</name>
</gene>
<protein>
    <recommendedName>
        <fullName evidence="2">DNA binding HTH domain-containing protein</fullName>
    </recommendedName>
</protein>
<sequence length="94" mass="10201">MPEQQALTPSNTGLPPSSATSQTVEALRRILVGHTIADVERHLILDTLTYCLGNRTHAARILGISIRTLRNKLNEYMEAGFPVPEPGQKPALAA</sequence>
<name>A0A0H1RDF4_9HYPH</name>
<dbReference type="STRING" id="1225564.AA309_09570"/>
<dbReference type="AlphaFoldDB" id="A0A0H1RDF4"/>
<evidence type="ECO:0000259" key="2">
    <source>
        <dbReference type="Pfam" id="PF02954"/>
    </source>
</evidence>
<feature type="region of interest" description="Disordered" evidence="1">
    <location>
        <begin position="1"/>
        <end position="21"/>
    </location>
</feature>
<evidence type="ECO:0000256" key="1">
    <source>
        <dbReference type="SAM" id="MobiDB-lite"/>
    </source>
</evidence>
<dbReference type="EMBL" id="LCYG01000021">
    <property type="protein sequence ID" value="KLK93240.1"/>
    <property type="molecule type" value="Genomic_DNA"/>
</dbReference>
<evidence type="ECO:0000313" key="3">
    <source>
        <dbReference type="EMBL" id="KLK93240.1"/>
    </source>
</evidence>
<dbReference type="SUPFAM" id="SSF46689">
    <property type="entry name" value="Homeodomain-like"/>
    <property type="match status" value="1"/>
</dbReference>